<gene>
    <name evidence="2" type="ORF">CRENBAI_003823</name>
</gene>
<name>A0AAV9S219_9TELE</name>
<dbReference type="EMBL" id="JAHHUM010000986">
    <property type="protein sequence ID" value="KAK5615256.1"/>
    <property type="molecule type" value="Genomic_DNA"/>
</dbReference>
<evidence type="ECO:0000256" key="1">
    <source>
        <dbReference type="SAM" id="MobiDB-lite"/>
    </source>
</evidence>
<evidence type="ECO:0000313" key="3">
    <source>
        <dbReference type="Proteomes" id="UP001311232"/>
    </source>
</evidence>
<sequence length="164" mass="17216">MRGRTPEARGLKGVSEGGWTARRPSPTDREFRRPAQRPSPVDPEFRWMAQQAGDIGAGNQQAGDVGAGDQHAGDVVADDLTAGGGTGRTHGGAQRRGAETAGTFGEAVEICGGTQQVERVQSLKPPWKKGLLTRPGLTKNSTPKDPDFARCSSPGSSPTLNRVS</sequence>
<reference evidence="2 3" key="1">
    <citation type="submission" date="2021-06" db="EMBL/GenBank/DDBJ databases">
        <authorList>
            <person name="Palmer J.M."/>
        </authorList>
    </citation>
    <scope>NUCLEOTIDE SEQUENCE [LARGE SCALE GENOMIC DNA]</scope>
    <source>
        <strain evidence="2 3">MEX-2019</strain>
        <tissue evidence="2">Muscle</tissue>
    </source>
</reference>
<dbReference type="AlphaFoldDB" id="A0AAV9S219"/>
<comment type="caution">
    <text evidence="2">The sequence shown here is derived from an EMBL/GenBank/DDBJ whole genome shotgun (WGS) entry which is preliminary data.</text>
</comment>
<feature type="compositionally biased region" description="Basic and acidic residues" evidence="1">
    <location>
        <begin position="1"/>
        <end position="10"/>
    </location>
</feature>
<proteinExistence type="predicted"/>
<accession>A0AAV9S219</accession>
<organism evidence="2 3">
    <name type="scientific">Crenichthys baileyi</name>
    <name type="common">White River springfish</name>
    <dbReference type="NCBI Taxonomy" id="28760"/>
    <lineage>
        <taxon>Eukaryota</taxon>
        <taxon>Metazoa</taxon>
        <taxon>Chordata</taxon>
        <taxon>Craniata</taxon>
        <taxon>Vertebrata</taxon>
        <taxon>Euteleostomi</taxon>
        <taxon>Actinopterygii</taxon>
        <taxon>Neopterygii</taxon>
        <taxon>Teleostei</taxon>
        <taxon>Neoteleostei</taxon>
        <taxon>Acanthomorphata</taxon>
        <taxon>Ovalentaria</taxon>
        <taxon>Atherinomorphae</taxon>
        <taxon>Cyprinodontiformes</taxon>
        <taxon>Goodeidae</taxon>
        <taxon>Crenichthys</taxon>
    </lineage>
</organism>
<feature type="compositionally biased region" description="Polar residues" evidence="1">
    <location>
        <begin position="153"/>
        <end position="164"/>
    </location>
</feature>
<dbReference type="Proteomes" id="UP001311232">
    <property type="component" value="Unassembled WGS sequence"/>
</dbReference>
<protein>
    <submittedName>
        <fullName evidence="2">Uncharacterized protein</fullName>
    </submittedName>
</protein>
<evidence type="ECO:0000313" key="2">
    <source>
        <dbReference type="EMBL" id="KAK5615256.1"/>
    </source>
</evidence>
<feature type="region of interest" description="Disordered" evidence="1">
    <location>
        <begin position="1"/>
        <end position="100"/>
    </location>
</feature>
<keyword evidence="3" id="KW-1185">Reference proteome</keyword>
<feature type="region of interest" description="Disordered" evidence="1">
    <location>
        <begin position="121"/>
        <end position="164"/>
    </location>
</feature>